<feature type="compositionally biased region" description="Acidic residues" evidence="1">
    <location>
        <begin position="311"/>
        <end position="323"/>
    </location>
</feature>
<proteinExistence type="predicted"/>
<sequence length="552" mass="62834">RMPLSKRSLPPDDKSLRRTYPTKAKPGSTGSSLHKKCIPSTSRDCQAVRKGRKTMKQQSEEKKDKLMLSALRERGWEKSVEMKKMIHHKSYLLLNGIAKVQKSELVWENEHRAPYFYTRVELQMLKDLVKGIKPIIAYSERISSRMVASYSYIKFLACSCNLFPPRLLIHLLAVSTEMELGKIAYYISTLIDSFVKASTVGPCGIPKMVEKKEVEFEKMQTVVTACMACLLVMCGEMKPVICNSKDIASCLSEVYCEIERSRKENEYLASSSESSDEEDQASSQKSRREMKFEEDEDYKAKKEEKVKEEKESIDEEPTREEGEDVRCDKEAKVQTEEEDEDQKMLIKRKKRRKNGSGSDSRNVFDEGEDVKNSLLVMFHSLASYGWEKNVELYELKTVPSLKDRSNMARFTIRYLVEKYGDEFINVLQGLTFHSMSGMNLKATSRSKVRQNLAGVFAGSMLHAGLLKDFKATRGVRNAPLINLCQKIFDNAEAVLKKREFECLLVKSRIFPPHTDDESIASRAARKEILGYAKTVFADYDRRSGGAAAAAAS</sequence>
<reference evidence="2" key="1">
    <citation type="submission" date="2023-10" db="EMBL/GenBank/DDBJ databases">
        <title>Genome assembly of Pristionchus species.</title>
        <authorList>
            <person name="Yoshida K."/>
            <person name="Sommer R.J."/>
        </authorList>
    </citation>
    <scope>NUCLEOTIDE SEQUENCE</scope>
    <source>
        <strain evidence="2">RS5133</strain>
    </source>
</reference>
<feature type="region of interest" description="Disordered" evidence="1">
    <location>
        <begin position="1"/>
        <end position="62"/>
    </location>
</feature>
<gene>
    <name evidence="2" type="ORF">PFISCL1PPCAC_1935</name>
</gene>
<organism evidence="2 3">
    <name type="scientific">Pristionchus fissidentatus</name>
    <dbReference type="NCBI Taxonomy" id="1538716"/>
    <lineage>
        <taxon>Eukaryota</taxon>
        <taxon>Metazoa</taxon>
        <taxon>Ecdysozoa</taxon>
        <taxon>Nematoda</taxon>
        <taxon>Chromadorea</taxon>
        <taxon>Rhabditida</taxon>
        <taxon>Rhabditina</taxon>
        <taxon>Diplogasteromorpha</taxon>
        <taxon>Diplogasteroidea</taxon>
        <taxon>Neodiplogasteridae</taxon>
        <taxon>Pristionchus</taxon>
    </lineage>
</organism>
<dbReference type="EMBL" id="BTSY01000001">
    <property type="protein sequence ID" value="GMT10639.1"/>
    <property type="molecule type" value="Genomic_DNA"/>
</dbReference>
<keyword evidence="3" id="KW-1185">Reference proteome</keyword>
<comment type="caution">
    <text evidence="2">The sequence shown here is derived from an EMBL/GenBank/DDBJ whole genome shotgun (WGS) entry which is preliminary data.</text>
</comment>
<protein>
    <submittedName>
        <fullName evidence="2">Uncharacterized protein</fullName>
    </submittedName>
</protein>
<evidence type="ECO:0000313" key="2">
    <source>
        <dbReference type="EMBL" id="GMT10639.1"/>
    </source>
</evidence>
<evidence type="ECO:0000313" key="3">
    <source>
        <dbReference type="Proteomes" id="UP001432322"/>
    </source>
</evidence>
<dbReference type="AlphaFoldDB" id="A0AAV5UU41"/>
<name>A0AAV5UU41_9BILA</name>
<accession>A0AAV5UU41</accession>
<feature type="region of interest" description="Disordered" evidence="1">
    <location>
        <begin position="266"/>
        <end position="365"/>
    </location>
</feature>
<feature type="compositionally biased region" description="Basic and acidic residues" evidence="1">
    <location>
        <begin position="324"/>
        <end position="335"/>
    </location>
</feature>
<feature type="compositionally biased region" description="Basic residues" evidence="1">
    <location>
        <begin position="345"/>
        <end position="354"/>
    </location>
</feature>
<feature type="compositionally biased region" description="Basic and acidic residues" evidence="1">
    <location>
        <begin position="298"/>
        <end position="310"/>
    </location>
</feature>
<dbReference type="Proteomes" id="UP001432322">
    <property type="component" value="Unassembled WGS sequence"/>
</dbReference>
<feature type="non-terminal residue" evidence="2">
    <location>
        <position position="1"/>
    </location>
</feature>
<evidence type="ECO:0000256" key="1">
    <source>
        <dbReference type="SAM" id="MobiDB-lite"/>
    </source>
</evidence>